<dbReference type="GO" id="GO:0004622">
    <property type="term" value="F:phosphatidylcholine lysophospholipase activity"/>
    <property type="evidence" value="ECO:0007669"/>
    <property type="project" value="TreeGrafter"/>
</dbReference>
<evidence type="ECO:0000256" key="1">
    <source>
        <dbReference type="SAM" id="SignalP"/>
    </source>
</evidence>
<keyword evidence="1" id="KW-0732">Signal</keyword>
<sequence length="236" mass="25561">MRYLLPFAIAVASFTPSTLAFTNKVCRIMPLGASITFGVGSSQGNGYRDDLYNFLEQDGNTVNMVGNNPATKSTFKDKDTEGWPGDVIDQVYDKMVISMPRNRPNIATILVGTNDMTQNLNVGGAPGRLSRLIRGVLDFPPLTLVVVSTLPPNANAGAQQRILNYNAAIPGVVQQFVNEGRSVVFADCGRVVGISDLVDGTHPNDAAYERIGRCFYEEILYADTKGWIFPVQGPAP</sequence>
<feature type="domain" description="SGNH hydrolase-type esterase" evidence="2">
    <location>
        <begin position="31"/>
        <end position="210"/>
    </location>
</feature>
<dbReference type="InterPro" id="IPR013830">
    <property type="entry name" value="SGNH_hydro"/>
</dbReference>
<dbReference type="PANTHER" id="PTHR30383:SF31">
    <property type="entry name" value="SGNH HYDROLASE-TYPE ESTERASE DOMAIN-CONTAINING PROTEIN-RELATED"/>
    <property type="match status" value="1"/>
</dbReference>
<evidence type="ECO:0000313" key="4">
    <source>
        <dbReference type="Proteomes" id="UP000541558"/>
    </source>
</evidence>
<dbReference type="OrthoDB" id="2119228at2759"/>
<dbReference type="InterPro" id="IPR051532">
    <property type="entry name" value="Ester_Hydrolysis_Enzymes"/>
</dbReference>
<name>A0A8H5B9I0_9AGAR</name>
<feature type="signal peptide" evidence="1">
    <location>
        <begin position="1"/>
        <end position="20"/>
    </location>
</feature>
<dbReference type="Gene3D" id="3.40.50.1110">
    <property type="entry name" value="SGNH hydrolase"/>
    <property type="match status" value="1"/>
</dbReference>
<dbReference type="PANTHER" id="PTHR30383">
    <property type="entry name" value="THIOESTERASE 1/PROTEASE 1/LYSOPHOSPHOLIPASE L1"/>
    <property type="match status" value="1"/>
</dbReference>
<dbReference type="SUPFAM" id="SSF52266">
    <property type="entry name" value="SGNH hydrolase"/>
    <property type="match status" value="1"/>
</dbReference>
<organism evidence="3 4">
    <name type="scientific">Ephemerocybe angulata</name>
    <dbReference type="NCBI Taxonomy" id="980116"/>
    <lineage>
        <taxon>Eukaryota</taxon>
        <taxon>Fungi</taxon>
        <taxon>Dikarya</taxon>
        <taxon>Basidiomycota</taxon>
        <taxon>Agaricomycotina</taxon>
        <taxon>Agaricomycetes</taxon>
        <taxon>Agaricomycetidae</taxon>
        <taxon>Agaricales</taxon>
        <taxon>Agaricineae</taxon>
        <taxon>Psathyrellaceae</taxon>
        <taxon>Ephemerocybe</taxon>
    </lineage>
</organism>
<keyword evidence="4" id="KW-1185">Reference proteome</keyword>
<protein>
    <recommendedName>
        <fullName evidence="2">SGNH hydrolase-type esterase domain-containing protein</fullName>
    </recommendedName>
</protein>
<gene>
    <name evidence="3" type="ORF">D9611_012663</name>
</gene>
<evidence type="ECO:0000313" key="3">
    <source>
        <dbReference type="EMBL" id="KAF5319023.1"/>
    </source>
</evidence>
<evidence type="ECO:0000259" key="2">
    <source>
        <dbReference type="Pfam" id="PF13472"/>
    </source>
</evidence>
<dbReference type="AlphaFoldDB" id="A0A8H5B9I0"/>
<comment type="caution">
    <text evidence="3">The sequence shown here is derived from an EMBL/GenBank/DDBJ whole genome shotgun (WGS) entry which is preliminary data.</text>
</comment>
<proteinExistence type="predicted"/>
<dbReference type="InterPro" id="IPR036514">
    <property type="entry name" value="SGNH_hydro_sf"/>
</dbReference>
<dbReference type="EMBL" id="JAACJK010000175">
    <property type="protein sequence ID" value="KAF5319023.1"/>
    <property type="molecule type" value="Genomic_DNA"/>
</dbReference>
<feature type="chain" id="PRO_5034354362" description="SGNH hydrolase-type esterase domain-containing protein" evidence="1">
    <location>
        <begin position="21"/>
        <end position="236"/>
    </location>
</feature>
<dbReference type="CDD" id="cd01833">
    <property type="entry name" value="XynB_like"/>
    <property type="match status" value="1"/>
</dbReference>
<accession>A0A8H5B9I0</accession>
<dbReference type="Proteomes" id="UP000541558">
    <property type="component" value="Unassembled WGS sequence"/>
</dbReference>
<reference evidence="3 4" key="1">
    <citation type="journal article" date="2020" name="ISME J.">
        <title>Uncovering the hidden diversity of litter-decomposition mechanisms in mushroom-forming fungi.</title>
        <authorList>
            <person name="Floudas D."/>
            <person name="Bentzer J."/>
            <person name="Ahren D."/>
            <person name="Johansson T."/>
            <person name="Persson P."/>
            <person name="Tunlid A."/>
        </authorList>
    </citation>
    <scope>NUCLEOTIDE SEQUENCE [LARGE SCALE GENOMIC DNA]</scope>
    <source>
        <strain evidence="3 4">CBS 175.51</strain>
    </source>
</reference>
<dbReference type="Pfam" id="PF13472">
    <property type="entry name" value="Lipase_GDSL_2"/>
    <property type="match status" value="1"/>
</dbReference>